<gene>
    <name evidence="2" type="ORF">HNR46_003817</name>
</gene>
<dbReference type="Pfam" id="PF06283">
    <property type="entry name" value="ThuA"/>
    <property type="match status" value="1"/>
</dbReference>
<dbReference type="RefSeq" id="WP_184021598.1">
    <property type="nucleotide sequence ID" value="NZ_JACHFD010000028.1"/>
</dbReference>
<dbReference type="InterPro" id="IPR029062">
    <property type="entry name" value="Class_I_gatase-like"/>
</dbReference>
<comment type="caution">
    <text evidence="2">The sequence shown here is derived from an EMBL/GenBank/DDBJ whole genome shotgun (WGS) entry which is preliminary data.</text>
</comment>
<dbReference type="PANTHER" id="PTHR40469">
    <property type="entry name" value="SECRETED GLYCOSYL HYDROLASE"/>
    <property type="match status" value="1"/>
</dbReference>
<sequence>MYRLLALACLTLSLNAEPLRIFIRGGEKTHGPGAHEHERFLNDWKVLLAERGAVTDGAKAWPSAEQFAATDVLVMYAQDGANATDEEKSNVAHFTARGGGLVVIHTAVVGADTAWWKSVVGGAWVHGKTRWREGPMQLDFLKAGGKPHPIIAGAASFAMDDEIYYDLDLSDDITPLAESDTGEGEPQRQPQMWTYEKGNYRAVVCIPGHLYSTFERPNYRAILMRAIAWAGKREKLDELCKPEEIQALADPDLGIPR</sequence>
<organism evidence="2 3">
    <name type="scientific">Haloferula luteola</name>
    <dbReference type="NCBI Taxonomy" id="595692"/>
    <lineage>
        <taxon>Bacteria</taxon>
        <taxon>Pseudomonadati</taxon>
        <taxon>Verrucomicrobiota</taxon>
        <taxon>Verrucomicrobiia</taxon>
        <taxon>Verrucomicrobiales</taxon>
        <taxon>Verrucomicrobiaceae</taxon>
        <taxon>Haloferula</taxon>
    </lineage>
</organism>
<dbReference type="AlphaFoldDB" id="A0A840V915"/>
<dbReference type="Gene3D" id="3.40.50.880">
    <property type="match status" value="1"/>
</dbReference>
<evidence type="ECO:0000259" key="1">
    <source>
        <dbReference type="Pfam" id="PF06283"/>
    </source>
</evidence>
<proteinExistence type="predicted"/>
<dbReference type="InterPro" id="IPR029010">
    <property type="entry name" value="ThuA-like"/>
</dbReference>
<dbReference type="SUPFAM" id="SSF52317">
    <property type="entry name" value="Class I glutamine amidotransferase-like"/>
    <property type="match status" value="1"/>
</dbReference>
<name>A0A840V915_9BACT</name>
<keyword evidence="2" id="KW-0315">Glutamine amidotransferase</keyword>
<dbReference type="Proteomes" id="UP000557717">
    <property type="component" value="Unassembled WGS sequence"/>
</dbReference>
<keyword evidence="2" id="KW-0808">Transferase</keyword>
<protein>
    <submittedName>
        <fullName evidence="2">Type 1 glutamine amidotransferase</fullName>
    </submittedName>
</protein>
<accession>A0A840V915</accession>
<dbReference type="GO" id="GO:0016740">
    <property type="term" value="F:transferase activity"/>
    <property type="evidence" value="ECO:0007669"/>
    <property type="project" value="UniProtKB-KW"/>
</dbReference>
<evidence type="ECO:0000313" key="3">
    <source>
        <dbReference type="Proteomes" id="UP000557717"/>
    </source>
</evidence>
<dbReference type="PANTHER" id="PTHR40469:SF2">
    <property type="entry name" value="GALACTOSE-BINDING DOMAIN-LIKE SUPERFAMILY PROTEIN"/>
    <property type="match status" value="1"/>
</dbReference>
<dbReference type="EMBL" id="JACHFD010000028">
    <property type="protein sequence ID" value="MBB5353556.1"/>
    <property type="molecule type" value="Genomic_DNA"/>
</dbReference>
<feature type="domain" description="ThuA-like" evidence="1">
    <location>
        <begin position="63"/>
        <end position="230"/>
    </location>
</feature>
<reference evidence="2 3" key="1">
    <citation type="submission" date="2020-08" db="EMBL/GenBank/DDBJ databases">
        <title>Genomic Encyclopedia of Type Strains, Phase IV (KMG-IV): sequencing the most valuable type-strain genomes for metagenomic binning, comparative biology and taxonomic classification.</title>
        <authorList>
            <person name="Goeker M."/>
        </authorList>
    </citation>
    <scope>NUCLEOTIDE SEQUENCE [LARGE SCALE GENOMIC DNA]</scope>
    <source>
        <strain evidence="2 3">YC6886</strain>
    </source>
</reference>
<keyword evidence="3" id="KW-1185">Reference proteome</keyword>
<evidence type="ECO:0000313" key="2">
    <source>
        <dbReference type="EMBL" id="MBB5353556.1"/>
    </source>
</evidence>